<dbReference type="RefSeq" id="XP_018131168.1">
    <property type="nucleotide sequence ID" value="XM_018273762.2"/>
</dbReference>
<dbReference type="InterPro" id="IPR056884">
    <property type="entry name" value="NPHP3-like_N"/>
</dbReference>
<dbReference type="SUPFAM" id="SSF53474">
    <property type="entry name" value="alpha/beta-Hydrolases"/>
    <property type="match status" value="1"/>
</dbReference>
<gene>
    <name evidence="5" type="ORF">VE01_04287</name>
</gene>
<sequence length="1073" mass="120940">MASVVYVFAVPIPLLPFVLSLVLVPFIGAFVKFILRLRSQKHGQVTKELKDGLDIVYEGSKAEIDIVAVHGFGANPNYAWTADVGSKVRFRWLERLLPKEVPNSRIMTFSFQSNWLLDAPKTRTTLCATALLDALHNKRQETNSTERPIIFMGHSFGGNLIQQAIVNAHLHEGREDITMATAGVIFFGTPHRGSKDASWGRIIADLGSYSGFNSYDGIIKDLEEESTHQIDLLHSFSVWLRRMSVETVCFFELKETDYGRKIGLTGIRRKIVVTETSACIDGYRKVSLDVDHLHLNQFKGSDDASYKKFQPEIKRMVDGAPAKILRRMNPRQIVYNDEQIRSTANSTEKLRCLQALVVVESDVILENLRRTKGDRVEGTCEWVLINSQFTEWLNADKSQLLRMTGGPGIGKTMIATFLVDELKERAQYSESDLFAFFLCDNKDERQRTATAVLRSLLVQLLRQQPSFFSYMQPEYEKYGEDKFKGVFCLDFGALWMVFEAILRDPAERSITIIIDALDECEEESKSNLVKVLHDFFDPNSRNNKAKSNKVKSNTLVQTVKIIIAHRPEPSIEKGFLHGTQPLKVDTGLINCDLSKFIREKTEKLRDDFDLDSEKADQIRGVLERKAEGTFLWVSLVLGEMDERDTQGNITGLLDKLPSGLPETYERILRKIKLAHGNDASFILRIIFIARRPLKVDELAIICLLGLGTYDKTTLPTIQDLNEWRHEYRCCGAFLKVDEENETIHLVHQSAKDFLEDLSRHDDLAGFYPEAGASNFDMLQVCWKYMSIEKAEKAALSEEVIAHEAGMISDKEMILAGKRHDFHCRRWFDYADREWRDHALTAYPGWVDLPGMEKSILDKLPFFRDEWLESAAREGQEAAVEQLLDRGASMLSVNGIVLRTPIWHAAINGHEKVVGVLLNKGARVDLKDMYNRTLLSEATRRRHEKVVDLLLSRGANVDLADIYNETPLICAARSGDEVIAKLLINSGANVNAEATSGLTPLILAAQTGDEAFGRLLLGSGADVDYKSGSGLTALSMATWHTHGDFARLLVDHGAEASPEEQEWLDSLSSAAERT</sequence>
<dbReference type="PANTHER" id="PTHR10039">
    <property type="entry name" value="AMELOGENIN"/>
    <property type="match status" value="1"/>
</dbReference>
<dbReference type="Gene3D" id="1.25.40.20">
    <property type="entry name" value="Ankyrin repeat-containing domain"/>
    <property type="match status" value="1"/>
</dbReference>
<feature type="repeat" description="ANK" evidence="2">
    <location>
        <begin position="929"/>
        <end position="961"/>
    </location>
</feature>
<feature type="repeat" description="ANK" evidence="2">
    <location>
        <begin position="995"/>
        <end position="1027"/>
    </location>
</feature>
<dbReference type="Pfam" id="PF24883">
    <property type="entry name" value="NPHP3_N"/>
    <property type="match status" value="1"/>
</dbReference>
<feature type="repeat" description="ANK" evidence="2">
    <location>
        <begin position="896"/>
        <end position="928"/>
    </location>
</feature>
<evidence type="ECO:0000256" key="3">
    <source>
        <dbReference type="SAM" id="Phobius"/>
    </source>
</evidence>
<dbReference type="InterPro" id="IPR027417">
    <property type="entry name" value="P-loop_NTPase"/>
</dbReference>
<evidence type="ECO:0000256" key="1">
    <source>
        <dbReference type="ARBA" id="ARBA00022737"/>
    </source>
</evidence>
<keyword evidence="1" id="KW-0677">Repeat</keyword>
<dbReference type="InterPro" id="IPR002110">
    <property type="entry name" value="Ankyrin_rpt"/>
</dbReference>
<feature type="transmembrane region" description="Helical" evidence="3">
    <location>
        <begin position="6"/>
        <end position="31"/>
    </location>
</feature>
<dbReference type="InterPro" id="IPR036770">
    <property type="entry name" value="Ankyrin_rpt-contain_sf"/>
</dbReference>
<dbReference type="PROSITE" id="PS50297">
    <property type="entry name" value="ANK_REP_REGION"/>
    <property type="match status" value="4"/>
</dbReference>
<dbReference type="OrthoDB" id="674604at2759"/>
<dbReference type="PROSITE" id="PS50088">
    <property type="entry name" value="ANK_REPEAT"/>
    <property type="match status" value="5"/>
</dbReference>
<keyword evidence="6" id="KW-1185">Reference proteome</keyword>
<feature type="repeat" description="ANK" evidence="2">
    <location>
        <begin position="1028"/>
        <end position="1060"/>
    </location>
</feature>
<dbReference type="Proteomes" id="UP000091956">
    <property type="component" value="Unassembled WGS sequence"/>
</dbReference>
<keyword evidence="3" id="KW-0812">Transmembrane</keyword>
<evidence type="ECO:0000259" key="4">
    <source>
        <dbReference type="Pfam" id="PF24883"/>
    </source>
</evidence>
<evidence type="ECO:0000313" key="6">
    <source>
        <dbReference type="Proteomes" id="UP000091956"/>
    </source>
</evidence>
<dbReference type="SMART" id="SM00248">
    <property type="entry name" value="ANK"/>
    <property type="match status" value="6"/>
</dbReference>
<accession>A0A1B8GNM3</accession>
<dbReference type="Gene3D" id="3.40.50.300">
    <property type="entry name" value="P-loop containing nucleotide triphosphate hydrolases"/>
    <property type="match status" value="1"/>
</dbReference>
<dbReference type="SUPFAM" id="SSF52540">
    <property type="entry name" value="P-loop containing nucleoside triphosphate hydrolases"/>
    <property type="match status" value="1"/>
</dbReference>
<dbReference type="STRING" id="342668.A0A1B8GNM3"/>
<dbReference type="Gene3D" id="3.40.50.1820">
    <property type="entry name" value="alpha/beta hydrolase"/>
    <property type="match status" value="1"/>
</dbReference>
<proteinExistence type="predicted"/>
<feature type="domain" description="Nephrocystin 3-like N-terminal" evidence="4">
    <location>
        <begin position="378"/>
        <end position="540"/>
    </location>
</feature>
<keyword evidence="2" id="KW-0040">ANK repeat</keyword>
<name>A0A1B8GNM3_9PEZI</name>
<dbReference type="EMBL" id="KV460222">
    <property type="protein sequence ID" value="OBT97435.1"/>
    <property type="molecule type" value="Genomic_DNA"/>
</dbReference>
<feature type="repeat" description="ANK" evidence="2">
    <location>
        <begin position="962"/>
        <end position="994"/>
    </location>
</feature>
<dbReference type="AlphaFoldDB" id="A0A1B8GNM3"/>
<dbReference type="GeneID" id="28837673"/>
<reference evidence="5 6" key="1">
    <citation type="submission" date="2016-03" db="EMBL/GenBank/DDBJ databases">
        <title>Comparative genomics of Pseudogymnoascus destructans, the fungus causing white-nose syndrome of bats.</title>
        <authorList>
            <person name="Palmer J.M."/>
            <person name="Drees K.P."/>
            <person name="Foster J.T."/>
            <person name="Lindner D.L."/>
        </authorList>
    </citation>
    <scope>NUCLEOTIDE SEQUENCE [LARGE SCALE GENOMIC DNA]</scope>
    <source>
        <strain evidence="5 6">UAMH 10579</strain>
    </source>
</reference>
<dbReference type="InterPro" id="IPR029058">
    <property type="entry name" value="AB_hydrolase_fold"/>
</dbReference>
<dbReference type="Pfam" id="PF12796">
    <property type="entry name" value="Ank_2"/>
    <property type="match status" value="2"/>
</dbReference>
<keyword evidence="3" id="KW-1133">Transmembrane helix</keyword>
<evidence type="ECO:0000313" key="5">
    <source>
        <dbReference type="EMBL" id="OBT97435.1"/>
    </source>
</evidence>
<evidence type="ECO:0000256" key="2">
    <source>
        <dbReference type="PROSITE-ProRule" id="PRU00023"/>
    </source>
</evidence>
<dbReference type="SUPFAM" id="SSF48403">
    <property type="entry name" value="Ankyrin repeat"/>
    <property type="match status" value="1"/>
</dbReference>
<protein>
    <recommendedName>
        <fullName evidence="4">Nephrocystin 3-like N-terminal domain-containing protein</fullName>
    </recommendedName>
</protein>
<reference evidence="6" key="2">
    <citation type="journal article" date="2018" name="Nat. Commun.">
        <title>Extreme sensitivity to ultraviolet light in the fungal pathogen causing white-nose syndrome of bats.</title>
        <authorList>
            <person name="Palmer J.M."/>
            <person name="Drees K.P."/>
            <person name="Foster J.T."/>
            <person name="Lindner D.L."/>
        </authorList>
    </citation>
    <scope>NUCLEOTIDE SEQUENCE [LARGE SCALE GENOMIC DNA]</scope>
    <source>
        <strain evidence="6">UAMH 10579</strain>
    </source>
</reference>
<keyword evidence="3" id="KW-0472">Membrane</keyword>
<organism evidence="5 6">
    <name type="scientific">Pseudogymnoascus verrucosus</name>
    <dbReference type="NCBI Taxonomy" id="342668"/>
    <lineage>
        <taxon>Eukaryota</taxon>
        <taxon>Fungi</taxon>
        <taxon>Dikarya</taxon>
        <taxon>Ascomycota</taxon>
        <taxon>Pezizomycotina</taxon>
        <taxon>Leotiomycetes</taxon>
        <taxon>Thelebolales</taxon>
        <taxon>Thelebolaceae</taxon>
        <taxon>Pseudogymnoascus</taxon>
    </lineage>
</organism>